<name>A0A9D4ZDB8_ADICA</name>
<sequence>MCFLELSSATWAFSTLSVSSLFREDMERSCLDTYVFHCFFSHASMAFSRLSMSNFMVYQLTFLLGMWIWHLHIVTWNITGLYETRVSGLR</sequence>
<dbReference type="Proteomes" id="UP000886520">
    <property type="component" value="Chromosome 14"/>
</dbReference>
<evidence type="ECO:0000313" key="3">
    <source>
        <dbReference type="Proteomes" id="UP000886520"/>
    </source>
</evidence>
<protein>
    <submittedName>
        <fullName evidence="2">Uncharacterized protein</fullName>
    </submittedName>
</protein>
<accession>A0A9D4ZDB8</accession>
<gene>
    <name evidence="2" type="ORF">GOP47_0014250</name>
</gene>
<keyword evidence="3" id="KW-1185">Reference proteome</keyword>
<feature type="transmembrane region" description="Helical" evidence="1">
    <location>
        <begin position="55"/>
        <end position="78"/>
    </location>
</feature>
<dbReference type="EMBL" id="JABFUD020000014">
    <property type="protein sequence ID" value="KAI5069907.1"/>
    <property type="molecule type" value="Genomic_DNA"/>
</dbReference>
<keyword evidence="1" id="KW-1133">Transmembrane helix</keyword>
<proteinExistence type="predicted"/>
<organism evidence="2 3">
    <name type="scientific">Adiantum capillus-veneris</name>
    <name type="common">Maidenhair fern</name>
    <dbReference type="NCBI Taxonomy" id="13818"/>
    <lineage>
        <taxon>Eukaryota</taxon>
        <taxon>Viridiplantae</taxon>
        <taxon>Streptophyta</taxon>
        <taxon>Embryophyta</taxon>
        <taxon>Tracheophyta</taxon>
        <taxon>Polypodiopsida</taxon>
        <taxon>Polypodiidae</taxon>
        <taxon>Polypodiales</taxon>
        <taxon>Pteridineae</taxon>
        <taxon>Pteridaceae</taxon>
        <taxon>Vittarioideae</taxon>
        <taxon>Adiantum</taxon>
    </lineage>
</organism>
<keyword evidence="1" id="KW-0472">Membrane</keyword>
<reference evidence="2" key="1">
    <citation type="submission" date="2021-01" db="EMBL/GenBank/DDBJ databases">
        <title>Adiantum capillus-veneris genome.</title>
        <authorList>
            <person name="Fang Y."/>
            <person name="Liao Q."/>
        </authorList>
    </citation>
    <scope>NUCLEOTIDE SEQUENCE</scope>
    <source>
        <strain evidence="2">H3</strain>
        <tissue evidence="2">Leaf</tissue>
    </source>
</reference>
<evidence type="ECO:0000256" key="1">
    <source>
        <dbReference type="SAM" id="Phobius"/>
    </source>
</evidence>
<dbReference type="AlphaFoldDB" id="A0A9D4ZDB8"/>
<keyword evidence="1" id="KW-0812">Transmembrane</keyword>
<evidence type="ECO:0000313" key="2">
    <source>
        <dbReference type="EMBL" id="KAI5069907.1"/>
    </source>
</evidence>
<comment type="caution">
    <text evidence="2">The sequence shown here is derived from an EMBL/GenBank/DDBJ whole genome shotgun (WGS) entry which is preliminary data.</text>
</comment>